<reference evidence="2" key="1">
    <citation type="submission" date="2020-12" db="EMBL/GenBank/DDBJ databases">
        <title>WGS assembly of Carya illinoinensis cv. Pawnee.</title>
        <authorList>
            <person name="Platts A."/>
            <person name="Shu S."/>
            <person name="Wright S."/>
            <person name="Barry K."/>
            <person name="Edger P."/>
            <person name="Pires J.C."/>
            <person name="Schmutz J."/>
        </authorList>
    </citation>
    <scope>NUCLEOTIDE SEQUENCE</scope>
    <source>
        <tissue evidence="2">Leaf</tissue>
    </source>
</reference>
<dbReference type="PANTHER" id="PTHR33974">
    <property type="entry name" value="VASCULAR-RELATED UNKNOWN PROTEIN 1-RELATED"/>
    <property type="match status" value="1"/>
</dbReference>
<feature type="compositionally biased region" description="Polar residues" evidence="1">
    <location>
        <begin position="1"/>
        <end position="17"/>
    </location>
</feature>
<protein>
    <submittedName>
        <fullName evidence="2">Uncharacterized protein</fullName>
    </submittedName>
</protein>
<keyword evidence="4" id="KW-1185">Reference proteome</keyword>
<dbReference type="OrthoDB" id="779856at2759"/>
<comment type="caution">
    <text evidence="2">The sequence shown here is derived from an EMBL/GenBank/DDBJ whole genome shotgun (WGS) entry which is preliminary data.</text>
</comment>
<feature type="compositionally biased region" description="Polar residues" evidence="1">
    <location>
        <begin position="107"/>
        <end position="116"/>
    </location>
</feature>
<feature type="compositionally biased region" description="Basic residues" evidence="1">
    <location>
        <begin position="83"/>
        <end position="94"/>
    </location>
</feature>
<feature type="region of interest" description="Disordered" evidence="1">
    <location>
        <begin position="70"/>
        <end position="118"/>
    </location>
</feature>
<accession>A0A8T1NZ31</accession>
<proteinExistence type="predicted"/>
<dbReference type="Proteomes" id="UP000811246">
    <property type="component" value="Chromosome 12"/>
</dbReference>
<gene>
    <name evidence="2" type="ORF">CIPAW_12G127500</name>
    <name evidence="3" type="ORF">I3842_12G126200</name>
</gene>
<name>A0A8T1NZ31_CARIL</name>
<dbReference type="EMBL" id="CM031820">
    <property type="protein sequence ID" value="KAG6634572.1"/>
    <property type="molecule type" value="Genomic_DNA"/>
</dbReference>
<feature type="region of interest" description="Disordered" evidence="1">
    <location>
        <begin position="1"/>
        <end position="25"/>
    </location>
</feature>
<evidence type="ECO:0000313" key="3">
    <source>
        <dbReference type="EMBL" id="KAG6685718.1"/>
    </source>
</evidence>
<dbReference type="PANTHER" id="PTHR33974:SF2">
    <property type="entry name" value="VASCULAR-RELATED UNKNOWN PROTEIN 1"/>
    <property type="match status" value="1"/>
</dbReference>
<organism evidence="2 4">
    <name type="scientific">Carya illinoinensis</name>
    <name type="common">Pecan</name>
    <dbReference type="NCBI Taxonomy" id="32201"/>
    <lineage>
        <taxon>Eukaryota</taxon>
        <taxon>Viridiplantae</taxon>
        <taxon>Streptophyta</taxon>
        <taxon>Embryophyta</taxon>
        <taxon>Tracheophyta</taxon>
        <taxon>Spermatophyta</taxon>
        <taxon>Magnoliopsida</taxon>
        <taxon>eudicotyledons</taxon>
        <taxon>Gunneridae</taxon>
        <taxon>Pentapetalae</taxon>
        <taxon>rosids</taxon>
        <taxon>fabids</taxon>
        <taxon>Fagales</taxon>
        <taxon>Juglandaceae</taxon>
        <taxon>Carya</taxon>
    </lineage>
</organism>
<evidence type="ECO:0000313" key="4">
    <source>
        <dbReference type="Proteomes" id="UP000811609"/>
    </source>
</evidence>
<dbReference type="GO" id="GO:0010089">
    <property type="term" value="P:xylem development"/>
    <property type="evidence" value="ECO:0007669"/>
    <property type="project" value="InterPro"/>
</dbReference>
<evidence type="ECO:0000313" key="2">
    <source>
        <dbReference type="EMBL" id="KAG6634572.1"/>
    </source>
</evidence>
<dbReference type="InterPro" id="IPR039280">
    <property type="entry name" value="VUP"/>
</dbReference>
<dbReference type="AlphaFoldDB" id="A0A8T1NZ31"/>
<dbReference type="EMBL" id="CM031836">
    <property type="protein sequence ID" value="KAG6685718.1"/>
    <property type="molecule type" value="Genomic_DNA"/>
</dbReference>
<dbReference type="Proteomes" id="UP000811609">
    <property type="component" value="Chromosome 12"/>
</dbReference>
<sequence>MENSTNSMNKCSICSDQRTSESPEESDWTMYFEDFSVKNSREQYTYCSSGFETSSLVFDAANSLAGKRFDRSERGGSFSMAKSSKRSSFKKRKTNGALVDHDALEDTATSPLNSTTPEEKAVRFSGKLDERSTEVVGFVERDYCDCAGLKKRGLSLVPLSRIMNYFG</sequence>
<reference evidence="3" key="2">
    <citation type="submission" date="2021-01" db="EMBL/GenBank/DDBJ databases">
        <authorList>
            <person name="Lovell J.T."/>
            <person name="Bentley N."/>
            <person name="Bhattarai G."/>
            <person name="Jenkins J.W."/>
            <person name="Sreedasyam A."/>
            <person name="Alarcon Y."/>
            <person name="Bock C."/>
            <person name="Boston L."/>
            <person name="Carlson J."/>
            <person name="Cervantes K."/>
            <person name="Clermont K."/>
            <person name="Krom N."/>
            <person name="Kubenka K."/>
            <person name="Mamidi S."/>
            <person name="Mattison C."/>
            <person name="Monteros M."/>
            <person name="Pisani C."/>
            <person name="Plott C."/>
            <person name="Rajasekar S."/>
            <person name="Rhein H.S."/>
            <person name="Rohla C."/>
            <person name="Song M."/>
            <person name="Hilaire R.S."/>
            <person name="Shu S."/>
            <person name="Wells L."/>
            <person name="Wang X."/>
            <person name="Webber J."/>
            <person name="Heerema R.J."/>
            <person name="Klein P."/>
            <person name="Conner P."/>
            <person name="Grauke L."/>
            <person name="Grimwood J."/>
            <person name="Schmutz J."/>
            <person name="Randall J.J."/>
        </authorList>
    </citation>
    <scope>NUCLEOTIDE SEQUENCE</scope>
    <source>
        <tissue evidence="3">Leaf</tissue>
    </source>
</reference>
<evidence type="ECO:0000256" key="1">
    <source>
        <dbReference type="SAM" id="MobiDB-lite"/>
    </source>
</evidence>